<organism evidence="2">
    <name type="scientific">uncultured Blastococcus sp</name>
    <dbReference type="NCBI Taxonomy" id="217144"/>
    <lineage>
        <taxon>Bacteria</taxon>
        <taxon>Bacillati</taxon>
        <taxon>Actinomycetota</taxon>
        <taxon>Actinomycetes</taxon>
        <taxon>Geodermatophilales</taxon>
        <taxon>Geodermatophilaceae</taxon>
        <taxon>Blastococcus</taxon>
        <taxon>environmental samples</taxon>
    </lineage>
</organism>
<reference evidence="2" key="1">
    <citation type="submission" date="2020-02" db="EMBL/GenBank/DDBJ databases">
        <authorList>
            <person name="Meier V. D."/>
        </authorList>
    </citation>
    <scope>NUCLEOTIDE SEQUENCE</scope>
    <source>
        <strain evidence="2">AVDCRST_MAG52</strain>
    </source>
</reference>
<accession>A0A6J4HQ50</accession>
<feature type="region of interest" description="Disordered" evidence="1">
    <location>
        <begin position="86"/>
        <end position="106"/>
    </location>
</feature>
<evidence type="ECO:0000313" key="2">
    <source>
        <dbReference type="EMBL" id="CAA9229785.1"/>
    </source>
</evidence>
<evidence type="ECO:0000256" key="1">
    <source>
        <dbReference type="SAM" id="MobiDB-lite"/>
    </source>
</evidence>
<sequence>MISTTWTKAPADLLGPDGLDVRPAFGSGMCTGSVESPALISAAPLAPVQGIGLPAGGTALRLRSLARRPIGDVVVTTTYDDKAHARTTFENNGTTLGSHSSRRPQS</sequence>
<proteinExistence type="predicted"/>
<gene>
    <name evidence="2" type="ORF">AVDCRST_MAG52-953</name>
</gene>
<protein>
    <submittedName>
        <fullName evidence="2">Uncharacterized protein</fullName>
    </submittedName>
</protein>
<dbReference type="AlphaFoldDB" id="A0A6J4HQ50"/>
<dbReference type="EMBL" id="CADCTN010000066">
    <property type="protein sequence ID" value="CAA9229785.1"/>
    <property type="molecule type" value="Genomic_DNA"/>
</dbReference>
<feature type="compositionally biased region" description="Polar residues" evidence="1">
    <location>
        <begin position="88"/>
        <end position="99"/>
    </location>
</feature>
<name>A0A6J4HQ50_9ACTN</name>